<dbReference type="EMBL" id="ML179346">
    <property type="protein sequence ID" value="THU90074.1"/>
    <property type="molecule type" value="Genomic_DNA"/>
</dbReference>
<sequence>MCNSTPSPKTWFNSGQTVSKIPVKQVQCRSIGKTLRKSITAHVGVKCGPWWSIVVNPGQTGSMSINRKDAAQIRHRKRRGQMWSMVVNKGQSESVNTEGGGQFWSTSYGFRRSNLVRVDFKFLGKCLTNVNMSVRLKADACRRFLSVPSPLFRLAKPMAFPAFGTHVNTSYWLPEAS</sequence>
<keyword evidence="2" id="KW-1185">Reference proteome</keyword>
<reference evidence="1 2" key="1">
    <citation type="journal article" date="2019" name="Nat. Ecol. Evol.">
        <title>Megaphylogeny resolves global patterns of mushroom evolution.</title>
        <authorList>
            <person name="Varga T."/>
            <person name="Krizsan K."/>
            <person name="Foldi C."/>
            <person name="Dima B."/>
            <person name="Sanchez-Garcia M."/>
            <person name="Sanchez-Ramirez S."/>
            <person name="Szollosi G.J."/>
            <person name="Szarkandi J.G."/>
            <person name="Papp V."/>
            <person name="Albert L."/>
            <person name="Andreopoulos W."/>
            <person name="Angelini C."/>
            <person name="Antonin V."/>
            <person name="Barry K.W."/>
            <person name="Bougher N.L."/>
            <person name="Buchanan P."/>
            <person name="Buyck B."/>
            <person name="Bense V."/>
            <person name="Catcheside P."/>
            <person name="Chovatia M."/>
            <person name="Cooper J."/>
            <person name="Damon W."/>
            <person name="Desjardin D."/>
            <person name="Finy P."/>
            <person name="Geml J."/>
            <person name="Haridas S."/>
            <person name="Hughes K."/>
            <person name="Justo A."/>
            <person name="Karasinski D."/>
            <person name="Kautmanova I."/>
            <person name="Kiss B."/>
            <person name="Kocsube S."/>
            <person name="Kotiranta H."/>
            <person name="LaButti K.M."/>
            <person name="Lechner B.E."/>
            <person name="Liimatainen K."/>
            <person name="Lipzen A."/>
            <person name="Lukacs Z."/>
            <person name="Mihaltcheva S."/>
            <person name="Morgado L.N."/>
            <person name="Niskanen T."/>
            <person name="Noordeloos M.E."/>
            <person name="Ohm R.A."/>
            <person name="Ortiz-Santana B."/>
            <person name="Ovrebo C."/>
            <person name="Racz N."/>
            <person name="Riley R."/>
            <person name="Savchenko A."/>
            <person name="Shiryaev A."/>
            <person name="Soop K."/>
            <person name="Spirin V."/>
            <person name="Szebenyi C."/>
            <person name="Tomsovsky M."/>
            <person name="Tulloss R.E."/>
            <person name="Uehling J."/>
            <person name="Grigoriev I.V."/>
            <person name="Vagvolgyi C."/>
            <person name="Papp T."/>
            <person name="Martin F.M."/>
            <person name="Miettinen O."/>
            <person name="Hibbett D.S."/>
            <person name="Nagy L.G."/>
        </authorList>
    </citation>
    <scope>NUCLEOTIDE SEQUENCE [LARGE SCALE GENOMIC DNA]</scope>
    <source>
        <strain evidence="1 2">CBS 962.96</strain>
    </source>
</reference>
<gene>
    <name evidence="1" type="ORF">K435DRAFT_864625</name>
</gene>
<proteinExistence type="predicted"/>
<protein>
    <submittedName>
        <fullName evidence="1">Uncharacterized protein</fullName>
    </submittedName>
</protein>
<evidence type="ECO:0000313" key="2">
    <source>
        <dbReference type="Proteomes" id="UP000297245"/>
    </source>
</evidence>
<accession>A0A4S8LLJ7</accession>
<dbReference type="AlphaFoldDB" id="A0A4S8LLJ7"/>
<organism evidence="1 2">
    <name type="scientific">Dendrothele bispora (strain CBS 962.96)</name>
    <dbReference type="NCBI Taxonomy" id="1314807"/>
    <lineage>
        <taxon>Eukaryota</taxon>
        <taxon>Fungi</taxon>
        <taxon>Dikarya</taxon>
        <taxon>Basidiomycota</taxon>
        <taxon>Agaricomycotina</taxon>
        <taxon>Agaricomycetes</taxon>
        <taxon>Agaricomycetidae</taxon>
        <taxon>Agaricales</taxon>
        <taxon>Agaricales incertae sedis</taxon>
        <taxon>Dendrothele</taxon>
    </lineage>
</organism>
<name>A0A4S8LLJ7_DENBC</name>
<evidence type="ECO:0000313" key="1">
    <source>
        <dbReference type="EMBL" id="THU90074.1"/>
    </source>
</evidence>
<dbReference type="Proteomes" id="UP000297245">
    <property type="component" value="Unassembled WGS sequence"/>
</dbReference>